<comment type="caution">
    <text evidence="1">The sequence shown here is derived from an EMBL/GenBank/DDBJ whole genome shotgun (WGS) entry which is preliminary data.</text>
</comment>
<organism evidence="1 2">
    <name type="scientific">Cyclobacterium qasimii M12-11B</name>
    <dbReference type="NCBI Taxonomy" id="641524"/>
    <lineage>
        <taxon>Bacteria</taxon>
        <taxon>Pseudomonadati</taxon>
        <taxon>Bacteroidota</taxon>
        <taxon>Cytophagia</taxon>
        <taxon>Cytophagales</taxon>
        <taxon>Cyclobacteriaceae</taxon>
        <taxon>Cyclobacterium</taxon>
    </lineage>
</organism>
<dbReference type="EMBL" id="ATNM01000187">
    <property type="protein sequence ID" value="EPR65702.1"/>
    <property type="molecule type" value="Genomic_DNA"/>
</dbReference>
<reference evidence="1 2" key="1">
    <citation type="journal article" date="2013" name="Genome Announc.">
        <title>Draft Genome Sequence of Cyclobacterium qasimii Strain M12-11BT, Isolated from Arctic Marine Sediment.</title>
        <authorList>
            <person name="Shivaji S."/>
            <person name="Ara S."/>
            <person name="Singh A."/>
            <person name="Kumar Pinnaka A."/>
        </authorList>
    </citation>
    <scope>NUCLEOTIDE SEQUENCE [LARGE SCALE GENOMIC DNA]</scope>
    <source>
        <strain evidence="1 2">M12-11B</strain>
    </source>
</reference>
<name>S7V821_9BACT</name>
<evidence type="ECO:0000313" key="1">
    <source>
        <dbReference type="EMBL" id="EPR65702.1"/>
    </source>
</evidence>
<proteinExistence type="predicted"/>
<evidence type="ECO:0000313" key="2">
    <source>
        <dbReference type="Proteomes" id="UP000014974"/>
    </source>
</evidence>
<accession>S7V821</accession>
<protein>
    <submittedName>
        <fullName evidence="1">Uncharacterized protein</fullName>
    </submittedName>
</protein>
<dbReference type="AlphaFoldDB" id="S7V821"/>
<gene>
    <name evidence="1" type="ORF">ADICYQ_5286</name>
</gene>
<dbReference type="STRING" id="641524.ADICYQ_5286"/>
<sequence length="53" mass="6022">MIISLAHKKTLHISPYYFDGITLKTATPLLLPIDYSTYREGFGVGLYKSRSLM</sequence>
<dbReference type="Proteomes" id="UP000014974">
    <property type="component" value="Unassembled WGS sequence"/>
</dbReference>